<dbReference type="RefSeq" id="WP_259386171.1">
    <property type="nucleotide sequence ID" value="NZ_AHBZ03000025.1"/>
</dbReference>
<dbReference type="Proteomes" id="UP000016487">
    <property type="component" value="Unassembled WGS sequence"/>
</dbReference>
<sequence>MLNSATAYTNPETTAPTKIPFDWMAFFNRIGKLYALSAVSRYK</sequence>
<dbReference type="EMBL" id="AHBZ03000025">
    <property type="protein sequence ID" value="KAF7767476.1"/>
    <property type="molecule type" value="Genomic_DNA"/>
</dbReference>
<name>A0AAD4FQJ6_9GAMM</name>
<organism evidence="1 2">
    <name type="scientific">Pseudoalteromonas citrea</name>
    <dbReference type="NCBI Taxonomy" id="43655"/>
    <lineage>
        <taxon>Bacteria</taxon>
        <taxon>Pseudomonadati</taxon>
        <taxon>Pseudomonadota</taxon>
        <taxon>Gammaproteobacteria</taxon>
        <taxon>Alteromonadales</taxon>
        <taxon>Pseudoalteromonadaceae</taxon>
        <taxon>Pseudoalteromonas</taxon>
    </lineage>
</organism>
<comment type="caution">
    <text evidence="1">The sequence shown here is derived from an EMBL/GenBank/DDBJ whole genome shotgun (WGS) entry which is preliminary data.</text>
</comment>
<reference evidence="1" key="1">
    <citation type="journal article" date="2012" name="J. Bacteriol.">
        <title>Genome sequences of type strains of seven species of the marine bacterium Pseudoalteromonas.</title>
        <authorList>
            <person name="Xie B.B."/>
            <person name="Shu Y.L."/>
            <person name="Qin Q.L."/>
            <person name="Rong J.C."/>
            <person name="Zhang X.Y."/>
            <person name="Chen X.L."/>
            <person name="Shi M."/>
            <person name="He H.L."/>
            <person name="Zhou B.C."/>
            <person name="Zhang Y.Z."/>
        </authorList>
    </citation>
    <scope>NUCLEOTIDE SEQUENCE</scope>
    <source>
        <strain evidence="1">DSM 8771</strain>
    </source>
</reference>
<protein>
    <submittedName>
        <fullName evidence="1">Uncharacterized protein</fullName>
    </submittedName>
</protein>
<reference evidence="1" key="2">
    <citation type="submission" date="2015-03" db="EMBL/GenBank/DDBJ databases">
        <title>Genome sequence of Pseudoalteromonas citrea.</title>
        <authorList>
            <person name="Xie B.-B."/>
            <person name="Rong J.-C."/>
            <person name="Qin Q.-L."/>
            <person name="Zhang Y.-Z."/>
        </authorList>
    </citation>
    <scope>NUCLEOTIDE SEQUENCE</scope>
    <source>
        <strain evidence="1">DSM 8771</strain>
    </source>
</reference>
<gene>
    <name evidence="1" type="ORF">PCIT_a4366</name>
</gene>
<evidence type="ECO:0000313" key="2">
    <source>
        <dbReference type="Proteomes" id="UP000016487"/>
    </source>
</evidence>
<dbReference type="AlphaFoldDB" id="A0AAD4FQJ6"/>
<proteinExistence type="predicted"/>
<evidence type="ECO:0000313" key="1">
    <source>
        <dbReference type="EMBL" id="KAF7767476.1"/>
    </source>
</evidence>
<accession>A0AAD4FQJ6</accession>